<accession>A0A409XGU9</accession>
<reference evidence="12 13" key="1">
    <citation type="journal article" date="2018" name="Evol. Lett.">
        <title>Horizontal gene cluster transfer increased hallucinogenic mushroom diversity.</title>
        <authorList>
            <person name="Reynolds H.T."/>
            <person name="Vijayakumar V."/>
            <person name="Gluck-Thaler E."/>
            <person name="Korotkin H.B."/>
            <person name="Matheny P.B."/>
            <person name="Slot J.C."/>
        </authorList>
    </citation>
    <scope>NUCLEOTIDE SEQUENCE [LARGE SCALE GENOMIC DNA]</scope>
    <source>
        <strain evidence="12 13">2631</strain>
    </source>
</reference>
<dbReference type="GO" id="GO:0005524">
    <property type="term" value="F:ATP binding"/>
    <property type="evidence" value="ECO:0007669"/>
    <property type="project" value="UniProtKB-KW"/>
</dbReference>
<dbReference type="Gene3D" id="3.30.200.20">
    <property type="entry name" value="Phosphorylase Kinase, domain 1"/>
    <property type="match status" value="1"/>
</dbReference>
<feature type="region of interest" description="Disordered" evidence="10">
    <location>
        <begin position="247"/>
        <end position="269"/>
    </location>
</feature>
<dbReference type="AlphaFoldDB" id="A0A409XGU9"/>
<dbReference type="InterPro" id="IPR050108">
    <property type="entry name" value="CDK"/>
</dbReference>
<dbReference type="PANTHER" id="PTHR24056:SF171">
    <property type="entry name" value="CYCLIN-DEPENDENT KINASE 20"/>
    <property type="match status" value="1"/>
</dbReference>
<feature type="compositionally biased region" description="Acidic residues" evidence="10">
    <location>
        <begin position="248"/>
        <end position="265"/>
    </location>
</feature>
<dbReference type="SMART" id="SM00220">
    <property type="entry name" value="S_TKc"/>
    <property type="match status" value="1"/>
</dbReference>
<keyword evidence="3" id="KW-0723">Serine/threonine-protein kinase</keyword>
<dbReference type="GO" id="GO:0004693">
    <property type="term" value="F:cyclin-dependent protein serine/threonine kinase activity"/>
    <property type="evidence" value="ECO:0007669"/>
    <property type="project" value="UniProtKB-EC"/>
</dbReference>
<evidence type="ECO:0000256" key="2">
    <source>
        <dbReference type="ARBA" id="ARBA00012425"/>
    </source>
</evidence>
<evidence type="ECO:0000256" key="10">
    <source>
        <dbReference type="SAM" id="MobiDB-lite"/>
    </source>
</evidence>
<evidence type="ECO:0000256" key="5">
    <source>
        <dbReference type="ARBA" id="ARBA00022741"/>
    </source>
</evidence>
<dbReference type="Pfam" id="PF00069">
    <property type="entry name" value="Pkinase"/>
    <property type="match status" value="1"/>
</dbReference>
<dbReference type="EMBL" id="NHYD01001756">
    <property type="protein sequence ID" value="PPQ89974.1"/>
    <property type="molecule type" value="Genomic_DNA"/>
</dbReference>
<evidence type="ECO:0000256" key="3">
    <source>
        <dbReference type="ARBA" id="ARBA00022527"/>
    </source>
</evidence>
<evidence type="ECO:0000256" key="1">
    <source>
        <dbReference type="ARBA" id="ARBA00006485"/>
    </source>
</evidence>
<dbReference type="STRING" id="93625.A0A409XGU9"/>
<keyword evidence="6" id="KW-0418">Kinase</keyword>
<evidence type="ECO:0000259" key="11">
    <source>
        <dbReference type="PROSITE" id="PS50011"/>
    </source>
</evidence>
<comment type="catalytic activity">
    <reaction evidence="8">
        <text>L-threonyl-[protein] + ATP = O-phospho-L-threonyl-[protein] + ADP + H(+)</text>
        <dbReference type="Rhea" id="RHEA:46608"/>
        <dbReference type="Rhea" id="RHEA-COMP:11060"/>
        <dbReference type="Rhea" id="RHEA-COMP:11605"/>
        <dbReference type="ChEBI" id="CHEBI:15378"/>
        <dbReference type="ChEBI" id="CHEBI:30013"/>
        <dbReference type="ChEBI" id="CHEBI:30616"/>
        <dbReference type="ChEBI" id="CHEBI:61977"/>
        <dbReference type="ChEBI" id="CHEBI:456216"/>
        <dbReference type="EC" id="2.7.11.22"/>
    </reaction>
</comment>
<feature type="compositionally biased region" description="Low complexity" evidence="10">
    <location>
        <begin position="396"/>
        <end position="429"/>
    </location>
</feature>
<name>A0A409XGU9_PSICY</name>
<keyword evidence="7" id="KW-0067">ATP-binding</keyword>
<dbReference type="Proteomes" id="UP000283269">
    <property type="component" value="Unassembled WGS sequence"/>
</dbReference>
<evidence type="ECO:0000256" key="7">
    <source>
        <dbReference type="ARBA" id="ARBA00022840"/>
    </source>
</evidence>
<dbReference type="InterPro" id="IPR008271">
    <property type="entry name" value="Ser/Thr_kinase_AS"/>
</dbReference>
<organism evidence="12 13">
    <name type="scientific">Psilocybe cyanescens</name>
    <dbReference type="NCBI Taxonomy" id="93625"/>
    <lineage>
        <taxon>Eukaryota</taxon>
        <taxon>Fungi</taxon>
        <taxon>Dikarya</taxon>
        <taxon>Basidiomycota</taxon>
        <taxon>Agaricomycotina</taxon>
        <taxon>Agaricomycetes</taxon>
        <taxon>Agaricomycetidae</taxon>
        <taxon>Agaricales</taxon>
        <taxon>Agaricineae</taxon>
        <taxon>Strophariaceae</taxon>
        <taxon>Psilocybe</taxon>
    </lineage>
</organism>
<evidence type="ECO:0000256" key="4">
    <source>
        <dbReference type="ARBA" id="ARBA00022679"/>
    </source>
</evidence>
<comment type="caution">
    <text evidence="12">The sequence shown here is derived from an EMBL/GenBank/DDBJ whole genome shotgun (WGS) entry which is preliminary data.</text>
</comment>
<sequence length="525" mass="58277">MIQEGPFATVSKTWTSITDGVPQWIVVKSATTLRKFTKEPHDIVKELRLLSSMTHANIAFVIGSFLDDEQNMLNIYMPYFAMSLSSLLASPYLSPHPFPPLTLHAPNTDTDAATHDEQFNIIARSIMIQTLAALAFLHSEQRRIGHRDIKPENIMLATDGCVKLIDFGVSWNETELDLEKNHDLWPEYKGKLYFEVSTRFFGNDTRNRAYRAPELLFGSRNYDHCAIDLWSVGATFAEFFTPLRLVSDDEDDGDDDDDTDPDAEGEPEHVPLEPFIVPKYLRIGYPGAQWKRNTLFNGERGEIGLAWSIFKIFGTPTEANWPDFEELPGATSVVFNVVPAVPLRPLFPNLPPSSLSPMLESFNPNPNLSLSPSPSCSISLSSPDADFASPPPFLTSPLGPSSASSSSLPPAPLSLAPSDLSPSPSPSLLTNQKPPTPLSPIIDLLSRFLTYPPAARLSAEDAMRHPWFTAPGAVLLLPPGYSLQWNMPLGRSGERERDEKVERYEWRGRALEEWLNSVLGGKSLS</sequence>
<feature type="domain" description="Protein kinase" evidence="11">
    <location>
        <begin position="1"/>
        <end position="468"/>
    </location>
</feature>
<feature type="region of interest" description="Disordered" evidence="10">
    <location>
        <begin position="389"/>
        <end position="434"/>
    </location>
</feature>
<keyword evidence="4" id="KW-0808">Transferase</keyword>
<dbReference type="OrthoDB" id="413582at2759"/>
<dbReference type="Gene3D" id="1.10.510.10">
    <property type="entry name" value="Transferase(Phosphotransferase) domain 1"/>
    <property type="match status" value="2"/>
</dbReference>
<keyword evidence="5" id="KW-0547">Nucleotide-binding</keyword>
<gene>
    <name evidence="12" type="ORF">CVT25_009614</name>
</gene>
<dbReference type="EC" id="2.7.11.22" evidence="2"/>
<dbReference type="FunCoup" id="A0A409XGU9">
    <property type="interactions" value="190"/>
</dbReference>
<dbReference type="InterPro" id="IPR000719">
    <property type="entry name" value="Prot_kinase_dom"/>
</dbReference>
<dbReference type="PROSITE" id="PS50011">
    <property type="entry name" value="PROTEIN_KINASE_DOM"/>
    <property type="match status" value="1"/>
</dbReference>
<proteinExistence type="inferred from homology"/>
<evidence type="ECO:0000256" key="6">
    <source>
        <dbReference type="ARBA" id="ARBA00022777"/>
    </source>
</evidence>
<evidence type="ECO:0000313" key="13">
    <source>
        <dbReference type="Proteomes" id="UP000283269"/>
    </source>
</evidence>
<dbReference type="InParanoid" id="A0A409XGU9"/>
<dbReference type="SUPFAM" id="SSF56112">
    <property type="entry name" value="Protein kinase-like (PK-like)"/>
    <property type="match status" value="1"/>
</dbReference>
<dbReference type="PANTHER" id="PTHR24056">
    <property type="entry name" value="CELL DIVISION PROTEIN KINASE"/>
    <property type="match status" value="1"/>
</dbReference>
<evidence type="ECO:0000256" key="9">
    <source>
        <dbReference type="ARBA" id="ARBA00048367"/>
    </source>
</evidence>
<protein>
    <recommendedName>
        <fullName evidence="2">cyclin-dependent kinase</fullName>
        <ecNumber evidence="2">2.7.11.22</ecNumber>
    </recommendedName>
</protein>
<evidence type="ECO:0000256" key="8">
    <source>
        <dbReference type="ARBA" id="ARBA00047811"/>
    </source>
</evidence>
<keyword evidence="13" id="KW-1185">Reference proteome</keyword>
<dbReference type="GO" id="GO:0005634">
    <property type="term" value="C:nucleus"/>
    <property type="evidence" value="ECO:0007669"/>
    <property type="project" value="TreeGrafter"/>
</dbReference>
<dbReference type="PROSITE" id="PS00108">
    <property type="entry name" value="PROTEIN_KINASE_ST"/>
    <property type="match status" value="1"/>
</dbReference>
<comment type="similarity">
    <text evidence="1">Belongs to the protein kinase superfamily. CMGC Ser/Thr protein kinase family. CDC2/CDKX subfamily.</text>
</comment>
<comment type="catalytic activity">
    <reaction evidence="9">
        <text>L-seryl-[protein] + ATP = O-phospho-L-seryl-[protein] + ADP + H(+)</text>
        <dbReference type="Rhea" id="RHEA:17989"/>
        <dbReference type="Rhea" id="RHEA-COMP:9863"/>
        <dbReference type="Rhea" id="RHEA-COMP:11604"/>
        <dbReference type="ChEBI" id="CHEBI:15378"/>
        <dbReference type="ChEBI" id="CHEBI:29999"/>
        <dbReference type="ChEBI" id="CHEBI:30616"/>
        <dbReference type="ChEBI" id="CHEBI:83421"/>
        <dbReference type="ChEBI" id="CHEBI:456216"/>
        <dbReference type="EC" id="2.7.11.22"/>
    </reaction>
</comment>
<dbReference type="InterPro" id="IPR011009">
    <property type="entry name" value="Kinase-like_dom_sf"/>
</dbReference>
<evidence type="ECO:0000313" key="12">
    <source>
        <dbReference type="EMBL" id="PPQ89974.1"/>
    </source>
</evidence>